<dbReference type="Proteomes" id="UP001207742">
    <property type="component" value="Unassembled WGS sequence"/>
</dbReference>
<keyword evidence="7" id="KW-1185">Reference proteome</keyword>
<evidence type="ECO:0000259" key="5">
    <source>
        <dbReference type="PROSITE" id="PS50931"/>
    </source>
</evidence>
<name>A0ABT3IMI0_9BACT</name>
<evidence type="ECO:0000313" key="6">
    <source>
        <dbReference type="EMBL" id="MCW3485171.1"/>
    </source>
</evidence>
<evidence type="ECO:0000256" key="1">
    <source>
        <dbReference type="ARBA" id="ARBA00009437"/>
    </source>
</evidence>
<organism evidence="6 7">
    <name type="scientific">Chitinophaga nivalis</name>
    <dbReference type="NCBI Taxonomy" id="2991709"/>
    <lineage>
        <taxon>Bacteria</taxon>
        <taxon>Pseudomonadati</taxon>
        <taxon>Bacteroidota</taxon>
        <taxon>Chitinophagia</taxon>
        <taxon>Chitinophagales</taxon>
        <taxon>Chitinophagaceae</taxon>
        <taxon>Chitinophaga</taxon>
    </lineage>
</organism>
<dbReference type="Gene3D" id="3.40.190.10">
    <property type="entry name" value="Periplasmic binding protein-like II"/>
    <property type="match status" value="2"/>
</dbReference>
<accession>A0ABT3IMI0</accession>
<dbReference type="PANTHER" id="PTHR30126:SF25">
    <property type="entry name" value="HTH-TYPE TRANSCRIPTIONAL REGULATOR METR"/>
    <property type="match status" value="1"/>
</dbReference>
<sequence length="303" mass="34863">MLNINLHHLTVIHAIEKEGSMTRAAEKLYISQSALSHHVQELEKKIGAKVFERRSKKLYLTPIGRKMIDSAAIVLAELQKLGQEIQSLKNGESGTIRISTECYTTYNWLPRLIRKYHQIYPLVTVQIMDGATRGPLSFLQNGTLDIALVSRQATQPLDDNPLFRFTPVFQDELVVIISKENPLSKQRQLYPKDFPEQTLITYDIEDRDNDLVENVLKPNNAEPAKVIKMPLTEVILEMVKLNLGITVMAKWLVAPLLNDDLKMLPFRDDFSKRCWCLVTLARQSILQQDFIAFVRKELQKDMY</sequence>
<dbReference type="CDD" id="cd05466">
    <property type="entry name" value="PBP2_LTTR_substrate"/>
    <property type="match status" value="1"/>
</dbReference>
<dbReference type="RefSeq" id="WP_264731290.1">
    <property type="nucleotide sequence ID" value="NZ_JAPDNR010000001.1"/>
</dbReference>
<keyword evidence="4" id="KW-0804">Transcription</keyword>
<proteinExistence type="inferred from homology"/>
<keyword evidence="2" id="KW-0805">Transcription regulation</keyword>
<evidence type="ECO:0000256" key="3">
    <source>
        <dbReference type="ARBA" id="ARBA00023125"/>
    </source>
</evidence>
<evidence type="ECO:0000256" key="4">
    <source>
        <dbReference type="ARBA" id="ARBA00023163"/>
    </source>
</evidence>
<dbReference type="PANTHER" id="PTHR30126">
    <property type="entry name" value="HTH-TYPE TRANSCRIPTIONAL REGULATOR"/>
    <property type="match status" value="1"/>
</dbReference>
<dbReference type="Pfam" id="PF00126">
    <property type="entry name" value="HTH_1"/>
    <property type="match status" value="1"/>
</dbReference>
<reference evidence="6 7" key="1">
    <citation type="submission" date="2022-10" db="EMBL/GenBank/DDBJ databases">
        <title>Chitinophaga nivalis PC15 sp. nov., isolated from Pyeongchang county, South Korea.</title>
        <authorList>
            <person name="Trinh H.N."/>
        </authorList>
    </citation>
    <scope>NUCLEOTIDE SEQUENCE [LARGE SCALE GENOMIC DNA]</scope>
    <source>
        <strain evidence="6 7">PC14</strain>
    </source>
</reference>
<dbReference type="SUPFAM" id="SSF53850">
    <property type="entry name" value="Periplasmic binding protein-like II"/>
    <property type="match status" value="1"/>
</dbReference>
<comment type="caution">
    <text evidence="6">The sequence shown here is derived from an EMBL/GenBank/DDBJ whole genome shotgun (WGS) entry which is preliminary data.</text>
</comment>
<dbReference type="InterPro" id="IPR036390">
    <property type="entry name" value="WH_DNA-bd_sf"/>
</dbReference>
<evidence type="ECO:0000313" key="7">
    <source>
        <dbReference type="Proteomes" id="UP001207742"/>
    </source>
</evidence>
<keyword evidence="3" id="KW-0238">DNA-binding</keyword>
<dbReference type="EMBL" id="JAPDNS010000001">
    <property type="protein sequence ID" value="MCW3485171.1"/>
    <property type="molecule type" value="Genomic_DNA"/>
</dbReference>
<feature type="domain" description="HTH lysR-type" evidence="5">
    <location>
        <begin position="4"/>
        <end position="61"/>
    </location>
</feature>
<dbReference type="InterPro" id="IPR005119">
    <property type="entry name" value="LysR_subst-bd"/>
</dbReference>
<dbReference type="PRINTS" id="PR00039">
    <property type="entry name" value="HTHLYSR"/>
</dbReference>
<dbReference type="Gene3D" id="1.10.10.10">
    <property type="entry name" value="Winged helix-like DNA-binding domain superfamily/Winged helix DNA-binding domain"/>
    <property type="match status" value="1"/>
</dbReference>
<evidence type="ECO:0000256" key="2">
    <source>
        <dbReference type="ARBA" id="ARBA00023015"/>
    </source>
</evidence>
<dbReference type="InterPro" id="IPR036388">
    <property type="entry name" value="WH-like_DNA-bd_sf"/>
</dbReference>
<comment type="similarity">
    <text evidence="1">Belongs to the LysR transcriptional regulatory family.</text>
</comment>
<dbReference type="InterPro" id="IPR000847">
    <property type="entry name" value="LysR_HTH_N"/>
</dbReference>
<dbReference type="SUPFAM" id="SSF46785">
    <property type="entry name" value="Winged helix' DNA-binding domain"/>
    <property type="match status" value="1"/>
</dbReference>
<protein>
    <submittedName>
        <fullName evidence="6">LysR family transcriptional regulator</fullName>
    </submittedName>
</protein>
<dbReference type="PROSITE" id="PS50931">
    <property type="entry name" value="HTH_LYSR"/>
    <property type="match status" value="1"/>
</dbReference>
<dbReference type="Pfam" id="PF03466">
    <property type="entry name" value="LysR_substrate"/>
    <property type="match status" value="1"/>
</dbReference>
<gene>
    <name evidence="6" type="ORF">OL497_14775</name>
</gene>